<dbReference type="InterPro" id="IPR010496">
    <property type="entry name" value="AL/BT2_dom"/>
</dbReference>
<feature type="signal peptide" evidence="1">
    <location>
        <begin position="1"/>
        <end position="21"/>
    </location>
</feature>
<dbReference type="Pfam" id="PF06439">
    <property type="entry name" value="3keto-disac_hyd"/>
    <property type="match status" value="1"/>
</dbReference>
<protein>
    <submittedName>
        <fullName evidence="3">DUF1080 domain-containing protein</fullName>
    </submittedName>
</protein>
<organism evidence="3 4">
    <name type="scientific">Lentisphaera profundi</name>
    <dbReference type="NCBI Taxonomy" id="1658616"/>
    <lineage>
        <taxon>Bacteria</taxon>
        <taxon>Pseudomonadati</taxon>
        <taxon>Lentisphaerota</taxon>
        <taxon>Lentisphaeria</taxon>
        <taxon>Lentisphaerales</taxon>
        <taxon>Lentisphaeraceae</taxon>
        <taxon>Lentisphaera</taxon>
    </lineage>
</organism>
<evidence type="ECO:0000256" key="1">
    <source>
        <dbReference type="SAM" id="SignalP"/>
    </source>
</evidence>
<dbReference type="EMBL" id="CP117812">
    <property type="protein sequence ID" value="WDE99404.1"/>
    <property type="molecule type" value="Genomic_DNA"/>
</dbReference>
<sequence length="240" mass="27163">MKYSLFTIVSLFYICCASIFAADKPYQVKLADAKLLFNGKDLTGWIGNPKFWSVNDGAIYGSTHVNRTAGNTFLILDAEDVEDFHLVYEAKCVNHNSGVMYRSVVLDKEKFTMKGYQCDLHPSTNYCAMLYGERERGIITTRGQKMVIDKSGNKKVISYDPPPKVDIAQWNTYEVICKGSKITHKVNGKFALELTDNWTGRIKKGKIGLQLHAGEAMEVYFRNIKLKRFEKASQESKSGK</sequence>
<gene>
    <name evidence="3" type="ORF">PQO03_16325</name>
</gene>
<evidence type="ECO:0000259" key="2">
    <source>
        <dbReference type="Pfam" id="PF06439"/>
    </source>
</evidence>
<dbReference type="Gene3D" id="2.60.120.560">
    <property type="entry name" value="Exo-inulinase, domain 1"/>
    <property type="match status" value="1"/>
</dbReference>
<feature type="chain" id="PRO_5045779989" evidence="1">
    <location>
        <begin position="22"/>
        <end position="240"/>
    </location>
</feature>
<proteinExistence type="predicted"/>
<name>A0ABY7W1G0_9BACT</name>
<dbReference type="Proteomes" id="UP001214250">
    <property type="component" value="Chromosome 2"/>
</dbReference>
<feature type="domain" description="3-keto-alpha-glucoside-1,2-lyase/3-keto-2-hydroxy-glucal hydratase" evidence="2">
    <location>
        <begin position="33"/>
        <end position="227"/>
    </location>
</feature>
<reference evidence="3 4" key="1">
    <citation type="submission" date="2023-02" db="EMBL/GenBank/DDBJ databases">
        <title>Genome sequence of Lentisphaera profundi SAORIC-696.</title>
        <authorList>
            <person name="Kim e."/>
            <person name="Cho J.-C."/>
            <person name="Choi A."/>
            <person name="Kang I."/>
        </authorList>
    </citation>
    <scope>NUCLEOTIDE SEQUENCE [LARGE SCALE GENOMIC DNA]</scope>
    <source>
        <strain evidence="3 4">SAORIC-696</strain>
    </source>
</reference>
<evidence type="ECO:0000313" key="3">
    <source>
        <dbReference type="EMBL" id="WDE99404.1"/>
    </source>
</evidence>
<accession>A0ABY7W1G0</accession>
<keyword evidence="4" id="KW-1185">Reference proteome</keyword>
<keyword evidence="1" id="KW-0732">Signal</keyword>
<dbReference type="RefSeq" id="WP_274154261.1">
    <property type="nucleotide sequence ID" value="NZ_CP117812.1"/>
</dbReference>
<evidence type="ECO:0000313" key="4">
    <source>
        <dbReference type="Proteomes" id="UP001214250"/>
    </source>
</evidence>